<evidence type="ECO:0000313" key="2">
    <source>
        <dbReference type="EMBL" id="KAK9693638.1"/>
    </source>
</evidence>
<name>A0ABR2VRB8_9FUNG</name>
<sequence length="1947" mass="222583">MNRLIKQQRSIYERLGNSDEYRNLEGILNQLRNSVTQVIREQRVLVRGSGDKIPAGLERVIEYLADQSTRIYKVIEKISDEQEQILNNGRGEARDIQDINGKLSKLNNVLVLLTRQQGRILGGDFNLKLKDYSGDIANLGGQLANLKSTMNVLIRQQRSILANHEGRDDRDNSQIEKQLEQLYAVVAQLVQDQERLISIKSDGQRNYGLDRSIQNMNERLGKLSIVIDRLVYQQNEVLSYLGKGDSENNGVVDRKLDLIDSKLGQLREIATLISRQQNVLLHIPEYFSLIVSQSKDLKKLGMQMGQIQSSINDLVELEKSQRYRNNQGQNGNFMKAHIDQLAGLYNAVQRLTSGQDQLFAYVKSNISRKRLNDIGNMTQKLYLLNQATQQVIEEERALLSNVNAHSKNTEMEARQIKVKVDKLNGAVEELTRYQDGLLRAVNSLWKSQDSNFKLVNQKLSTLGSDVSKLINQQQRLFNSKLYNKESPINGRLYELERAVNQLINEQRKLILAKSGHDTSAELREEITAIESGLNQLALFIRELLSKQDQVLQYAGKGNNQGEIKHYNALFEQLFITVNKLIQSQAVLITRDEVVRFFNQQNTGIQHLSLEVGQLSNRIDQILKQQELLNRRGSNGNRANDARLITVLKDISRNARQILEQQNMLARNIRGNYSSQDVDKQIESLRRELSQLGSLVGQIYLGQEKIIQLNSNSEKKYSDEIYAQIEKLTSELIDLDKGINRTSNVQLEILKRIGALSNQQFQSFKNINFKVSTLGERVQQLVNGQRALMGKEDQNTDTLDKAVNELGELRDIVFRLVNQQATILKAQWGGSSNQRIPFDVSVINTKITKLSDVVDQLLYQQQSILNRKDESGLTEEVKGSLEQLTNSIGQLGRYIRDLYAEQTRILQTHTELLRQNLRKTDQVDNQLMSLTKKVDDIVRIQAILLRRVQKNSYDDDRERKSNDYAIIEKLSGLQSFINQIVVQQERLFKAKLNGRVPKEIHDELRNLDSRFGELVHSVDQFAAKQMTVVSKDSDRKLSESLVSEISNLSEQLNGLGNFVKETFNVQSRVLNNNQVIKLLQVQANQIDNLDAKLNELNSRFSNIVEQQSAIIQKIDDSNQGSEESARQNMRPIYEELQALRSVVSQVIDYQRKLGNARASPYVSREALALIEQLNARFSALDNQIASLAQGQNNLLKLEKHDEQHLFNIDKYISEIVNEFRPLKNSVNQILSEQSNLLRREDVIKILQHQTEDIGKVNNRLGKLGSQMTKLIRIQTEILRASGSNQEANNPGIEVLIRRFTELNNNVNSIIDRQNELTKPQVMSQIPQQVVDEIQVLSKQMFELHEQVTMLGNQQQVIIQNENRIGITESKVQAGYEVNRRDVKLLNEQIVKLGEFIGEILTRQDKVANNDRVLDAIKKQNMQIRSLGLGVNDLRRELGALINRQQILLKNTTGSSQQSHRDIQSVLEELHRLDDKVGHLFEQQKVLVNKEVYAAIPREVASQIDGISSQLGELRQTVIEVSREQALFIQRGAKDANNENSIVNEELSKLNRRFNELTKIIARIADGQSRITTNRKVVQILEQHSREIQQIDNRLAQIGGLVNSILSNQFKLIQTSDYMKNAANKGVNLQPIVANLKELQDEVKYLIEQQRKLNRPNVGNSLPTIVAGKVNEINMNLSGLDTRIRQLFERQTELIKSSNDEQASEYRNAIDAINQNLNEFGGVIRQLVNQQKQILRNEDVLKVIAGELGDLKEVKTTVQNFGNQIRNLVGQQKAILNNIWKLNQQKETDLNQTLLGKLALLGRAVNEVVEKQSVLLNREVVTTVPKEIIEEINILNQKFNSMTNSLNAITELQKRLLQTAESPRNRYDEGSEIVGYLNNLRQRFESLYQEVASVSNYQRELMDRKELSEILKRHSRDIQTVGRRVQVVDEKIQCLIIQQKRLYDLIEKP</sequence>
<gene>
    <name evidence="2" type="ORF">K7432_013816</name>
</gene>
<dbReference type="EMBL" id="JASJQH010008306">
    <property type="protein sequence ID" value="KAK9693638.1"/>
    <property type="molecule type" value="Genomic_DNA"/>
</dbReference>
<comment type="caution">
    <text evidence="2">The sequence shown here is derived from an EMBL/GenBank/DDBJ whole genome shotgun (WGS) entry which is preliminary data.</text>
</comment>
<proteinExistence type="predicted"/>
<evidence type="ECO:0000313" key="3">
    <source>
        <dbReference type="Proteomes" id="UP001479436"/>
    </source>
</evidence>
<feature type="coiled-coil region" evidence="1">
    <location>
        <begin position="1078"/>
        <end position="1105"/>
    </location>
</feature>
<reference evidence="2 3" key="1">
    <citation type="submission" date="2023-04" db="EMBL/GenBank/DDBJ databases">
        <title>Genome of Basidiobolus ranarum AG-B5.</title>
        <authorList>
            <person name="Stajich J.E."/>
            <person name="Carter-House D."/>
            <person name="Gryganskyi A."/>
        </authorList>
    </citation>
    <scope>NUCLEOTIDE SEQUENCE [LARGE SCALE GENOMIC DNA]</scope>
    <source>
        <strain evidence="2 3">AG-B5</strain>
    </source>
</reference>
<keyword evidence="1" id="KW-0175">Coiled coil</keyword>
<accession>A0ABR2VRB8</accession>
<keyword evidence="3" id="KW-1185">Reference proteome</keyword>
<organism evidence="2 3">
    <name type="scientific">Basidiobolus ranarum</name>
    <dbReference type="NCBI Taxonomy" id="34480"/>
    <lineage>
        <taxon>Eukaryota</taxon>
        <taxon>Fungi</taxon>
        <taxon>Fungi incertae sedis</taxon>
        <taxon>Zoopagomycota</taxon>
        <taxon>Entomophthoromycotina</taxon>
        <taxon>Basidiobolomycetes</taxon>
        <taxon>Basidiobolales</taxon>
        <taxon>Basidiobolaceae</taxon>
        <taxon>Basidiobolus</taxon>
    </lineage>
</organism>
<protein>
    <submittedName>
        <fullName evidence="2">Uncharacterized protein</fullName>
    </submittedName>
</protein>
<evidence type="ECO:0000256" key="1">
    <source>
        <dbReference type="SAM" id="Coils"/>
    </source>
</evidence>
<dbReference type="Proteomes" id="UP001479436">
    <property type="component" value="Unassembled WGS sequence"/>
</dbReference>